<organism evidence="1 2">
    <name type="scientific">Hydrogenophaga laconesensis</name>
    <dbReference type="NCBI Taxonomy" id="1805971"/>
    <lineage>
        <taxon>Bacteria</taxon>
        <taxon>Pseudomonadati</taxon>
        <taxon>Pseudomonadota</taxon>
        <taxon>Betaproteobacteria</taxon>
        <taxon>Burkholderiales</taxon>
        <taxon>Comamonadaceae</taxon>
        <taxon>Hydrogenophaga</taxon>
    </lineage>
</organism>
<dbReference type="EMBL" id="JAVDWE010000022">
    <property type="protein sequence ID" value="MDR7097328.1"/>
    <property type="molecule type" value="Genomic_DNA"/>
</dbReference>
<sequence length="39" mass="4087">MKTLKTFFSALLIVAFLGSLAGCEKLSNLGNGGHGHSHE</sequence>
<comment type="caution">
    <text evidence="1">The sequence shown here is derived from an EMBL/GenBank/DDBJ whole genome shotgun (WGS) entry which is preliminary data.</text>
</comment>
<accession>A0ABU1VJ64</accession>
<reference evidence="1 2" key="1">
    <citation type="submission" date="2023-07" db="EMBL/GenBank/DDBJ databases">
        <title>Sorghum-associated microbial communities from plants grown in Nebraska, USA.</title>
        <authorList>
            <person name="Schachtman D."/>
        </authorList>
    </citation>
    <scope>NUCLEOTIDE SEQUENCE [LARGE SCALE GENOMIC DNA]</scope>
    <source>
        <strain evidence="1 2">BE240</strain>
    </source>
</reference>
<evidence type="ECO:0008006" key="3">
    <source>
        <dbReference type="Google" id="ProtNLM"/>
    </source>
</evidence>
<dbReference type="Proteomes" id="UP001265550">
    <property type="component" value="Unassembled WGS sequence"/>
</dbReference>
<proteinExistence type="predicted"/>
<keyword evidence="2" id="KW-1185">Reference proteome</keyword>
<dbReference type="PROSITE" id="PS51257">
    <property type="entry name" value="PROKAR_LIPOPROTEIN"/>
    <property type="match status" value="1"/>
</dbReference>
<name>A0ABU1VJ64_9BURK</name>
<protein>
    <recommendedName>
        <fullName evidence="3">Lipoprotein</fullName>
    </recommendedName>
</protein>
<evidence type="ECO:0000313" key="1">
    <source>
        <dbReference type="EMBL" id="MDR7097328.1"/>
    </source>
</evidence>
<evidence type="ECO:0000313" key="2">
    <source>
        <dbReference type="Proteomes" id="UP001265550"/>
    </source>
</evidence>
<gene>
    <name evidence="1" type="ORF">J2X09_005102</name>
</gene>